<evidence type="ECO:0000313" key="6">
    <source>
        <dbReference type="Proteomes" id="UP000650628"/>
    </source>
</evidence>
<evidence type="ECO:0000256" key="2">
    <source>
        <dbReference type="RuleBase" id="RU003616"/>
    </source>
</evidence>
<proteinExistence type="inferred from homology"/>
<evidence type="ECO:0000313" key="5">
    <source>
        <dbReference type="EMBL" id="GII34471.1"/>
    </source>
</evidence>
<dbReference type="Pfam" id="PF00011">
    <property type="entry name" value="HSP20"/>
    <property type="match status" value="1"/>
</dbReference>
<organism evidence="5 6">
    <name type="scientific">Planotetraspora mira</name>
    <dbReference type="NCBI Taxonomy" id="58121"/>
    <lineage>
        <taxon>Bacteria</taxon>
        <taxon>Bacillati</taxon>
        <taxon>Actinomycetota</taxon>
        <taxon>Actinomycetes</taxon>
        <taxon>Streptosporangiales</taxon>
        <taxon>Streptosporangiaceae</taxon>
        <taxon>Planotetraspora</taxon>
    </lineage>
</organism>
<dbReference type="CDD" id="cd06464">
    <property type="entry name" value="ACD_sHsps-like"/>
    <property type="match status" value="1"/>
</dbReference>
<dbReference type="Gene3D" id="2.60.40.790">
    <property type="match status" value="1"/>
</dbReference>
<protein>
    <recommendedName>
        <fullName evidence="4">SHSP domain-containing protein</fullName>
    </recommendedName>
</protein>
<gene>
    <name evidence="5" type="ORF">Pmi06nite_79130</name>
</gene>
<comment type="similarity">
    <text evidence="1 2">Belongs to the small heat shock protein (HSP20) family.</text>
</comment>
<name>A0A8J3TZ13_9ACTN</name>
<dbReference type="PANTHER" id="PTHR11527">
    <property type="entry name" value="HEAT-SHOCK PROTEIN 20 FAMILY MEMBER"/>
    <property type="match status" value="1"/>
</dbReference>
<accession>A0A8J3TZ13</accession>
<reference evidence="5 6" key="1">
    <citation type="submission" date="2021-01" db="EMBL/GenBank/DDBJ databases">
        <title>Whole genome shotgun sequence of Planotetraspora mira NBRC 15435.</title>
        <authorList>
            <person name="Komaki H."/>
            <person name="Tamura T."/>
        </authorList>
    </citation>
    <scope>NUCLEOTIDE SEQUENCE [LARGE SCALE GENOMIC DNA]</scope>
    <source>
        <strain evidence="5 6">NBRC 15435</strain>
    </source>
</reference>
<evidence type="ECO:0000259" key="4">
    <source>
        <dbReference type="PROSITE" id="PS01031"/>
    </source>
</evidence>
<evidence type="ECO:0000256" key="1">
    <source>
        <dbReference type="PROSITE-ProRule" id="PRU00285"/>
    </source>
</evidence>
<comment type="caution">
    <text evidence="5">The sequence shown here is derived from an EMBL/GenBank/DDBJ whole genome shotgun (WGS) entry which is preliminary data.</text>
</comment>
<dbReference type="InterPro" id="IPR008978">
    <property type="entry name" value="HSP20-like_chaperone"/>
</dbReference>
<sequence>MPSRGQIVPKDPAPEDLRPHHRRCDGSGMEGQAGKVEVGQMGTPVRREPRGFLPDLMELLEAPLAGLRPAVGQAIRFEDYIAVGRYVLRAELPGVDPERDVEITLADGILTIRAERHHEEKDRHRTEFRYGFFTRSVVLPPGADEKDVEAVYDQGILEVSVKLNEKKQEGRRILVGRTAEDKGGMAGKG</sequence>
<dbReference type="PROSITE" id="PS01031">
    <property type="entry name" value="SHSP"/>
    <property type="match status" value="1"/>
</dbReference>
<dbReference type="Proteomes" id="UP000650628">
    <property type="component" value="Unassembled WGS sequence"/>
</dbReference>
<feature type="domain" description="SHSP" evidence="4">
    <location>
        <begin position="68"/>
        <end position="178"/>
    </location>
</feature>
<dbReference type="InterPro" id="IPR031107">
    <property type="entry name" value="Small_HSP"/>
</dbReference>
<dbReference type="InterPro" id="IPR002068">
    <property type="entry name" value="A-crystallin/Hsp20_dom"/>
</dbReference>
<keyword evidence="6" id="KW-1185">Reference proteome</keyword>
<dbReference type="EMBL" id="BOOO01000051">
    <property type="protein sequence ID" value="GII34471.1"/>
    <property type="molecule type" value="Genomic_DNA"/>
</dbReference>
<feature type="region of interest" description="Disordered" evidence="3">
    <location>
        <begin position="1"/>
        <end position="36"/>
    </location>
</feature>
<dbReference type="SUPFAM" id="SSF49764">
    <property type="entry name" value="HSP20-like chaperones"/>
    <property type="match status" value="1"/>
</dbReference>
<evidence type="ECO:0000256" key="3">
    <source>
        <dbReference type="SAM" id="MobiDB-lite"/>
    </source>
</evidence>
<dbReference type="AlphaFoldDB" id="A0A8J3TZ13"/>